<evidence type="ECO:0000313" key="2">
    <source>
        <dbReference type="EMBL" id="QJD69618.1"/>
    </source>
</evidence>
<feature type="domain" description="Thioredoxin" evidence="1">
    <location>
        <begin position="5"/>
        <end position="109"/>
    </location>
</feature>
<dbReference type="SUPFAM" id="SSF52833">
    <property type="entry name" value="Thioredoxin-like"/>
    <property type="match status" value="1"/>
</dbReference>
<accession>A0A7Z2VDV0</accession>
<gene>
    <name evidence="2" type="ORF">HG421_19265</name>
</gene>
<dbReference type="RefSeq" id="WP_169707749.1">
    <property type="nucleotide sequence ID" value="NZ_CP051651.1"/>
</dbReference>
<dbReference type="Pfam" id="PF00085">
    <property type="entry name" value="Thioredoxin"/>
    <property type="match status" value="1"/>
</dbReference>
<dbReference type="Gene3D" id="3.40.30.10">
    <property type="entry name" value="Glutaredoxin"/>
    <property type="match status" value="1"/>
</dbReference>
<dbReference type="Proteomes" id="UP000503498">
    <property type="component" value="Chromosome"/>
</dbReference>
<evidence type="ECO:0000259" key="1">
    <source>
        <dbReference type="PROSITE" id="PS51352"/>
    </source>
</evidence>
<organism evidence="2 3">
    <name type="scientific">Xanthomonas campestris pv. badrii</name>
    <dbReference type="NCBI Taxonomy" id="149696"/>
    <lineage>
        <taxon>Bacteria</taxon>
        <taxon>Pseudomonadati</taxon>
        <taxon>Pseudomonadota</taxon>
        <taxon>Gammaproteobacteria</taxon>
        <taxon>Lysobacterales</taxon>
        <taxon>Lysobacteraceae</taxon>
        <taxon>Xanthomonas</taxon>
    </lineage>
</organism>
<reference evidence="2 3" key="2">
    <citation type="submission" date="2020-04" db="EMBL/GenBank/DDBJ databases">
        <authorList>
            <person name="Fomenkov A."/>
            <person name="Anton B.P."/>
            <person name="Roberts R.J."/>
        </authorList>
    </citation>
    <scope>NUCLEOTIDE SEQUENCE [LARGE SCALE GENOMIC DNA]</scope>
    <source>
        <strain evidence="2 3">NEB122</strain>
    </source>
</reference>
<dbReference type="InterPro" id="IPR036249">
    <property type="entry name" value="Thioredoxin-like_sf"/>
</dbReference>
<reference evidence="2 3" key="1">
    <citation type="submission" date="2020-04" db="EMBL/GenBank/DDBJ databases">
        <title>Genome-Wide Identification of 5-Methylcytosine Sites in Bacterial Genomes By High-Throughput Sequencing of MspJI Restriction Fragments.</title>
        <authorList>
            <person name="Wu V."/>
        </authorList>
    </citation>
    <scope>NUCLEOTIDE SEQUENCE [LARGE SCALE GENOMIC DNA]</scope>
    <source>
        <strain evidence="2 3">NEB122</strain>
    </source>
</reference>
<protein>
    <submittedName>
        <fullName evidence="2">Thioredoxin family protein</fullName>
    </submittedName>
</protein>
<dbReference type="InterPro" id="IPR013766">
    <property type="entry name" value="Thioredoxin_domain"/>
</dbReference>
<dbReference type="CDD" id="cd02947">
    <property type="entry name" value="TRX_family"/>
    <property type="match status" value="1"/>
</dbReference>
<proteinExistence type="predicted"/>
<dbReference type="EMBL" id="CP051651">
    <property type="protein sequence ID" value="QJD69618.1"/>
    <property type="molecule type" value="Genomic_DNA"/>
</dbReference>
<dbReference type="AlphaFoldDB" id="A0A7Z2VDV0"/>
<name>A0A7Z2VDV0_XANCA</name>
<evidence type="ECO:0000313" key="3">
    <source>
        <dbReference type="Proteomes" id="UP000503498"/>
    </source>
</evidence>
<dbReference type="PROSITE" id="PS51352">
    <property type="entry name" value="THIOREDOXIN_2"/>
    <property type="match status" value="1"/>
</dbReference>
<sequence>MGFVRQYATQAPERSAVDAQPGVQILEFGTDWCGHCIAAQPLLQKLLGGYDAVDYRKIEDGKGRPLGRSFHVKLWPTVILMRDGEEVARSVRPQTREDLHQLLSALDAQ</sequence>